<keyword evidence="6" id="KW-1185">Reference proteome</keyword>
<reference evidence="5" key="1">
    <citation type="journal article" date="2023" name="G3 (Bethesda)">
        <title>Whole genome assembly and annotation of the endangered Caribbean coral Acropora cervicornis.</title>
        <authorList>
            <person name="Selwyn J.D."/>
            <person name="Vollmer S.V."/>
        </authorList>
    </citation>
    <scope>NUCLEOTIDE SEQUENCE</scope>
    <source>
        <strain evidence="5">K2</strain>
    </source>
</reference>
<dbReference type="SUPFAM" id="SSF47459">
    <property type="entry name" value="HLH, helix-loop-helix DNA-binding domain"/>
    <property type="match status" value="1"/>
</dbReference>
<dbReference type="PANTHER" id="PTHR46055:SF3">
    <property type="entry name" value="CIRCADIAN LOCOMOTER OUTPUT CYCLES PROTEIN KAPUT"/>
    <property type="match status" value="1"/>
</dbReference>
<dbReference type="InterPro" id="IPR035965">
    <property type="entry name" value="PAS-like_dom_sf"/>
</dbReference>
<keyword evidence="1" id="KW-0090">Biological rhythms</keyword>
<dbReference type="GO" id="GO:0032922">
    <property type="term" value="P:circadian regulation of gene expression"/>
    <property type="evidence" value="ECO:0007669"/>
    <property type="project" value="InterPro"/>
</dbReference>
<dbReference type="PROSITE" id="PS50112">
    <property type="entry name" value="PAS"/>
    <property type="match status" value="1"/>
</dbReference>
<dbReference type="SMART" id="SM00091">
    <property type="entry name" value="PAS"/>
    <property type="match status" value="2"/>
</dbReference>
<dbReference type="AlphaFoldDB" id="A0AAD9VCS1"/>
<accession>A0AAD9VCS1</accession>
<reference evidence="5" key="2">
    <citation type="journal article" date="2023" name="Science">
        <title>Genomic signatures of disease resistance in endangered staghorn corals.</title>
        <authorList>
            <person name="Vollmer S.V."/>
            <person name="Selwyn J.D."/>
            <person name="Despard B.A."/>
            <person name="Roesel C.L."/>
        </authorList>
    </citation>
    <scope>NUCLEOTIDE SEQUENCE</scope>
    <source>
        <strain evidence="5">K2</strain>
    </source>
</reference>
<evidence type="ECO:0000313" key="6">
    <source>
        <dbReference type="Proteomes" id="UP001249851"/>
    </source>
</evidence>
<dbReference type="GO" id="GO:0046983">
    <property type="term" value="F:protein dimerization activity"/>
    <property type="evidence" value="ECO:0007669"/>
    <property type="project" value="InterPro"/>
</dbReference>
<keyword evidence="2" id="KW-0539">Nucleus</keyword>
<dbReference type="PROSITE" id="PS50888">
    <property type="entry name" value="BHLH"/>
    <property type="match status" value="1"/>
</dbReference>
<dbReference type="Pfam" id="PF00989">
    <property type="entry name" value="PAS"/>
    <property type="match status" value="1"/>
</dbReference>
<dbReference type="InterPro" id="IPR036638">
    <property type="entry name" value="HLH_DNA-bd_sf"/>
</dbReference>
<protein>
    <submittedName>
        <fullName evidence="5">Neuronal PAS domain-containing protein 2</fullName>
    </submittedName>
</protein>
<sequence length="591" mass="66805">MANSETAGSSNEDEAKKACLLRNRNEKKRRDRFNNLVNELSASLPLEGKRLSKNNVLKFAIEHFRQNQLVANSENARGEKVFGKWQPDFLTNEEFRQTMLDGLGGIVLAVEEYGKIIYVSSNVFSCLGYDEDDILKTNILDYVHMDDRRTIYSLLGTIYDNWVASNPVGINRFTLRVRCGPLNRGSCGEFATLRCVSRISTADNMLSTSDQRDPCVVLLGKTVIFPRVNSSVLISDTKRASKFTSRFDKEWKFECVERSATLTLGYYPIELLGTCLYEYCHADDLANLSEYHNMLLYSGVITTCCFRMLTKGQVWIWVRSRCHVSYSQLDAKPESIISITWPIKSSDFTANQEETINRDQKLFSQMLEKHGGKHFPSTTFVYGTQGNEASDASRLLSSQCMTSSSFPSCSSESHFTPAQGSPLVSINNNSNGSQPVPNYSSVIVPYSESTLAGMGAYMDTAAVLSQSNDLSLPNDPLTNSVEGLDENSLLLEEQIEMPESLSFSQWALHLHLREQYKSLTESIRQQSEQVTTIRKQLSIQKELSELSDELEMQERLKRQNLRNTFDETRAIIQQKMKELQEIHAQHIVGPT</sequence>
<dbReference type="GO" id="GO:1990513">
    <property type="term" value="C:CLOCK-BMAL transcription complex"/>
    <property type="evidence" value="ECO:0007669"/>
    <property type="project" value="TreeGrafter"/>
</dbReference>
<evidence type="ECO:0000313" key="5">
    <source>
        <dbReference type="EMBL" id="KAK2569195.1"/>
    </source>
</evidence>
<evidence type="ECO:0000259" key="4">
    <source>
        <dbReference type="PROSITE" id="PS50888"/>
    </source>
</evidence>
<name>A0AAD9VCS1_ACRCE</name>
<dbReference type="InterPro" id="IPR013767">
    <property type="entry name" value="PAS_fold"/>
</dbReference>
<gene>
    <name evidence="5" type="ORF">P5673_006094</name>
</gene>
<dbReference type="Pfam" id="PF00010">
    <property type="entry name" value="HLH"/>
    <property type="match status" value="1"/>
</dbReference>
<dbReference type="Gene3D" id="4.10.280.10">
    <property type="entry name" value="Helix-loop-helix DNA-binding domain"/>
    <property type="match status" value="1"/>
</dbReference>
<feature type="domain" description="PAS" evidence="3">
    <location>
        <begin position="92"/>
        <end position="162"/>
    </location>
</feature>
<dbReference type="SMART" id="SM00353">
    <property type="entry name" value="HLH"/>
    <property type="match status" value="1"/>
</dbReference>
<dbReference type="GO" id="GO:0000978">
    <property type="term" value="F:RNA polymerase II cis-regulatory region sequence-specific DNA binding"/>
    <property type="evidence" value="ECO:0007669"/>
    <property type="project" value="TreeGrafter"/>
</dbReference>
<dbReference type="InterPro" id="IPR011598">
    <property type="entry name" value="bHLH_dom"/>
</dbReference>
<evidence type="ECO:0000256" key="1">
    <source>
        <dbReference type="ARBA" id="ARBA00023108"/>
    </source>
</evidence>
<comment type="caution">
    <text evidence="5">The sequence shown here is derived from an EMBL/GenBank/DDBJ whole genome shotgun (WGS) entry which is preliminary data.</text>
</comment>
<dbReference type="PANTHER" id="PTHR46055">
    <property type="entry name" value="CIRCADIAN LOCOMOTER OUTPUT CYCLES PROTEIN KAPUT"/>
    <property type="match status" value="1"/>
</dbReference>
<dbReference type="SUPFAM" id="SSF55785">
    <property type="entry name" value="PYP-like sensor domain (PAS domain)"/>
    <property type="match status" value="2"/>
</dbReference>
<proteinExistence type="predicted"/>
<dbReference type="Proteomes" id="UP001249851">
    <property type="component" value="Unassembled WGS sequence"/>
</dbReference>
<dbReference type="InterPro" id="IPR000014">
    <property type="entry name" value="PAS"/>
</dbReference>
<dbReference type="CDD" id="cd00130">
    <property type="entry name" value="PAS"/>
    <property type="match status" value="2"/>
</dbReference>
<evidence type="ECO:0000259" key="3">
    <source>
        <dbReference type="PROSITE" id="PS50112"/>
    </source>
</evidence>
<feature type="domain" description="BHLH" evidence="4">
    <location>
        <begin position="17"/>
        <end position="67"/>
    </location>
</feature>
<organism evidence="5 6">
    <name type="scientific">Acropora cervicornis</name>
    <name type="common">Staghorn coral</name>
    <dbReference type="NCBI Taxonomy" id="6130"/>
    <lineage>
        <taxon>Eukaryota</taxon>
        <taxon>Metazoa</taxon>
        <taxon>Cnidaria</taxon>
        <taxon>Anthozoa</taxon>
        <taxon>Hexacorallia</taxon>
        <taxon>Scleractinia</taxon>
        <taxon>Astrocoeniina</taxon>
        <taxon>Acroporidae</taxon>
        <taxon>Acropora</taxon>
    </lineage>
</organism>
<dbReference type="Pfam" id="PF14598">
    <property type="entry name" value="PAS_11"/>
    <property type="match status" value="1"/>
</dbReference>
<dbReference type="EMBL" id="JARQWQ010000010">
    <property type="protein sequence ID" value="KAK2569195.1"/>
    <property type="molecule type" value="Genomic_DNA"/>
</dbReference>
<dbReference type="GO" id="GO:0000981">
    <property type="term" value="F:DNA-binding transcription factor activity, RNA polymerase II-specific"/>
    <property type="evidence" value="ECO:0007669"/>
    <property type="project" value="InterPro"/>
</dbReference>
<evidence type="ECO:0000256" key="2">
    <source>
        <dbReference type="ARBA" id="ARBA00023242"/>
    </source>
</evidence>
<dbReference type="InterPro" id="IPR047230">
    <property type="entry name" value="CLOCK-like"/>
</dbReference>
<dbReference type="Gene3D" id="3.30.450.20">
    <property type="entry name" value="PAS domain"/>
    <property type="match status" value="2"/>
</dbReference>